<dbReference type="InterPro" id="IPR023393">
    <property type="entry name" value="START-like_dom_sf"/>
</dbReference>
<dbReference type="SUPFAM" id="SSF55961">
    <property type="entry name" value="Bet v1-like"/>
    <property type="match status" value="1"/>
</dbReference>
<gene>
    <name evidence="1" type="ORF">B4N89_32795</name>
</gene>
<protein>
    <submittedName>
        <fullName evidence="1">Uncharacterized protein</fullName>
    </submittedName>
</protein>
<dbReference type="Proteomes" id="UP000190037">
    <property type="component" value="Unassembled WGS sequence"/>
</dbReference>
<dbReference type="Gene3D" id="3.30.530.20">
    <property type="match status" value="1"/>
</dbReference>
<dbReference type="EMBL" id="MWQN01000002">
    <property type="protein sequence ID" value="OPC78900.1"/>
    <property type="molecule type" value="Genomic_DNA"/>
</dbReference>
<comment type="caution">
    <text evidence="1">The sequence shown here is derived from an EMBL/GenBank/DDBJ whole genome shotgun (WGS) entry which is preliminary data.</text>
</comment>
<name>A0A1T3NQA0_9ACTN</name>
<evidence type="ECO:0000313" key="2">
    <source>
        <dbReference type="Proteomes" id="UP000190037"/>
    </source>
</evidence>
<proteinExistence type="predicted"/>
<sequence length="167" mass="17796">MQVAASTDQAYMLLSDTDRLPEYFPPVTAVRTTSAHAVVVTAGEAAQSVAAEVDLDRDGPGTRIEWAVRGTPYTGIVIIQDGPSDIDSIVTVMVEDGRDPLDPGAVERERVHDSAQFGGKKGGEALSVDALTRHRAAGADTDLAVGDILERGLDHLRIYLETGRRQG</sequence>
<dbReference type="AlphaFoldDB" id="A0A1T3NQA0"/>
<accession>A0A1T3NQA0</accession>
<reference evidence="1 2" key="1">
    <citation type="submission" date="2017-03" db="EMBL/GenBank/DDBJ databases">
        <title>Draft genome sequence of Streptomyces scabrisporus NF3, endophyte isolated from Amphipterygium adstringens.</title>
        <authorList>
            <person name="Vazquez M."/>
            <person name="Ceapa C.D."/>
            <person name="Rodriguez Luna D."/>
            <person name="Sanchez Esquivel S."/>
        </authorList>
    </citation>
    <scope>NUCLEOTIDE SEQUENCE [LARGE SCALE GENOMIC DNA]</scope>
    <source>
        <strain evidence="1 2">NF3</strain>
    </source>
</reference>
<evidence type="ECO:0000313" key="1">
    <source>
        <dbReference type="EMBL" id="OPC78900.1"/>
    </source>
</evidence>
<organism evidence="1 2">
    <name type="scientific">Embleya scabrispora</name>
    <dbReference type="NCBI Taxonomy" id="159449"/>
    <lineage>
        <taxon>Bacteria</taxon>
        <taxon>Bacillati</taxon>
        <taxon>Actinomycetota</taxon>
        <taxon>Actinomycetes</taxon>
        <taxon>Kitasatosporales</taxon>
        <taxon>Streptomycetaceae</taxon>
        <taxon>Embleya</taxon>
    </lineage>
</organism>
<keyword evidence="2" id="KW-1185">Reference proteome</keyword>